<dbReference type="InterPro" id="IPR050618">
    <property type="entry name" value="Ubq-SigPath_Reg"/>
</dbReference>
<feature type="domain" description="B30.2/SPRY" evidence="3">
    <location>
        <begin position="1"/>
        <end position="90"/>
    </location>
</feature>
<evidence type="ECO:0000313" key="6">
    <source>
        <dbReference type="Proteomes" id="UP000789342"/>
    </source>
</evidence>
<comment type="caution">
    <text evidence="2">Lacks conserved residue(s) required for the propagation of feature annotation.</text>
</comment>
<gene>
    <name evidence="5" type="ORF">AMORRO_LOCUS13986</name>
</gene>
<feature type="non-terminal residue" evidence="5">
    <location>
        <position position="1"/>
    </location>
</feature>
<evidence type="ECO:0000259" key="4">
    <source>
        <dbReference type="PROSITE" id="PS50237"/>
    </source>
</evidence>
<sequence>WENDSWGYHNTDGGFFHCSREGRPYGPPFTTGDTIGCCLNFRDDKVFFTKNGERIASENLLEGLKGTLYPSIGMSSSGAIIKANFGHSEFQYRLEEYQNDIFPIYSDDDFVEDMSIDLDYDDMELSEEESKVPPTAITEKERTYPSSTSKAINITSRNQDKMFAEFISAIMQFRTKDFISRPNIVFKNERAIDAGGVFNDTMYRILEIFMSLENPEYGGDGHLFSGDHSKLISSTAPMDLIDELNVFGDVLFLAIIYDAPFPIDLDIVLFKYCLKLDSTISLDDLKRFNEPMYNLAREVSNASVSVNLSTIDGFDQWAEENEISPIQKHMYARSRENLRKLSKKICKDVLINSRINQFDTICKKLNRFGFLDVLKAKKITIEQVNDHLYREVMTAEDVIRKLKFGDTLNNNQIKVQGWLIDWLREQEKTNLRQFCLLISAYPCPRQELKVSFKSKSYRGARDLHITPEFHTCFQELTLSPNFTSKQEFYNVMNVQLDQGIHDNRFSIA</sequence>
<dbReference type="PROSITE" id="PS50237">
    <property type="entry name" value="HECT"/>
    <property type="match status" value="1"/>
</dbReference>
<dbReference type="SMART" id="SM00449">
    <property type="entry name" value="SPRY"/>
    <property type="match status" value="1"/>
</dbReference>
<dbReference type="GO" id="GO:0004842">
    <property type="term" value="F:ubiquitin-protein transferase activity"/>
    <property type="evidence" value="ECO:0007669"/>
    <property type="project" value="InterPro"/>
</dbReference>
<reference evidence="5" key="1">
    <citation type="submission" date="2021-06" db="EMBL/GenBank/DDBJ databases">
        <authorList>
            <person name="Kallberg Y."/>
            <person name="Tangrot J."/>
            <person name="Rosling A."/>
        </authorList>
    </citation>
    <scope>NUCLEOTIDE SEQUENCE</scope>
    <source>
        <strain evidence="5">CL551</strain>
    </source>
</reference>
<dbReference type="Proteomes" id="UP000789342">
    <property type="component" value="Unassembled WGS sequence"/>
</dbReference>
<dbReference type="InterPro" id="IPR001870">
    <property type="entry name" value="B30.2/SPRY"/>
</dbReference>
<evidence type="ECO:0000256" key="2">
    <source>
        <dbReference type="PROSITE-ProRule" id="PRU00104"/>
    </source>
</evidence>
<dbReference type="PROSITE" id="PS50188">
    <property type="entry name" value="B302_SPRY"/>
    <property type="match status" value="1"/>
</dbReference>
<comment type="caution">
    <text evidence="5">The sequence shown here is derived from an EMBL/GenBank/DDBJ whole genome shotgun (WGS) entry which is preliminary data.</text>
</comment>
<protein>
    <submittedName>
        <fullName evidence="5">14508_t:CDS:1</fullName>
    </submittedName>
</protein>
<dbReference type="Gene3D" id="2.60.120.920">
    <property type="match status" value="1"/>
</dbReference>
<dbReference type="InterPro" id="IPR043136">
    <property type="entry name" value="B30.2/SPRY_sf"/>
</dbReference>
<dbReference type="InterPro" id="IPR013320">
    <property type="entry name" value="ConA-like_dom_sf"/>
</dbReference>
<dbReference type="InterPro" id="IPR035983">
    <property type="entry name" value="Hect_E3_ubiquitin_ligase"/>
</dbReference>
<dbReference type="Pfam" id="PF00632">
    <property type="entry name" value="HECT"/>
    <property type="match status" value="1"/>
</dbReference>
<evidence type="ECO:0000313" key="5">
    <source>
        <dbReference type="EMBL" id="CAG8730568.1"/>
    </source>
</evidence>
<dbReference type="AlphaFoldDB" id="A0A9N9IDN4"/>
<feature type="domain" description="HECT" evidence="4">
    <location>
        <begin position="174"/>
        <end position="294"/>
    </location>
</feature>
<dbReference type="InterPro" id="IPR000569">
    <property type="entry name" value="HECT_dom"/>
</dbReference>
<evidence type="ECO:0000256" key="1">
    <source>
        <dbReference type="ARBA" id="ARBA00022786"/>
    </source>
</evidence>
<dbReference type="SUPFAM" id="SSF49899">
    <property type="entry name" value="Concanavalin A-like lectins/glucanases"/>
    <property type="match status" value="1"/>
</dbReference>
<name>A0A9N9IDN4_9GLOM</name>
<proteinExistence type="predicted"/>
<dbReference type="PANTHER" id="PTHR12864">
    <property type="entry name" value="RAN BINDING PROTEIN 9-RELATED"/>
    <property type="match status" value="1"/>
</dbReference>
<accession>A0A9N9IDN4</accession>
<dbReference type="Pfam" id="PF00622">
    <property type="entry name" value="SPRY"/>
    <property type="match status" value="1"/>
</dbReference>
<evidence type="ECO:0000259" key="3">
    <source>
        <dbReference type="PROSITE" id="PS50188"/>
    </source>
</evidence>
<dbReference type="EMBL" id="CAJVPV010026046">
    <property type="protein sequence ID" value="CAG8730568.1"/>
    <property type="molecule type" value="Genomic_DNA"/>
</dbReference>
<dbReference type="InterPro" id="IPR003877">
    <property type="entry name" value="SPRY_dom"/>
</dbReference>
<keyword evidence="6" id="KW-1185">Reference proteome</keyword>
<dbReference type="Gene3D" id="3.90.1750.10">
    <property type="entry name" value="Hect, E3 ligase catalytic domains"/>
    <property type="match status" value="1"/>
</dbReference>
<dbReference type="OrthoDB" id="2356835at2759"/>
<dbReference type="SUPFAM" id="SSF56204">
    <property type="entry name" value="Hect, E3 ligase catalytic domain"/>
    <property type="match status" value="1"/>
</dbReference>
<keyword evidence="1 2" id="KW-0833">Ubl conjugation pathway</keyword>
<organism evidence="5 6">
    <name type="scientific">Acaulospora morrowiae</name>
    <dbReference type="NCBI Taxonomy" id="94023"/>
    <lineage>
        <taxon>Eukaryota</taxon>
        <taxon>Fungi</taxon>
        <taxon>Fungi incertae sedis</taxon>
        <taxon>Mucoromycota</taxon>
        <taxon>Glomeromycotina</taxon>
        <taxon>Glomeromycetes</taxon>
        <taxon>Diversisporales</taxon>
        <taxon>Acaulosporaceae</taxon>
        <taxon>Acaulospora</taxon>
    </lineage>
</organism>